<dbReference type="GO" id="GO:0010508">
    <property type="term" value="P:positive regulation of autophagy"/>
    <property type="evidence" value="ECO:0007669"/>
    <property type="project" value="TreeGrafter"/>
</dbReference>
<evidence type="ECO:0000256" key="6">
    <source>
        <dbReference type="ARBA" id="ARBA00023136"/>
    </source>
</evidence>
<dbReference type="SMART" id="SM00049">
    <property type="entry name" value="DEP"/>
    <property type="match status" value="1"/>
</dbReference>
<evidence type="ECO:0000256" key="2">
    <source>
        <dbReference type="ARBA" id="ARBA00005643"/>
    </source>
</evidence>
<dbReference type="GO" id="GO:1904262">
    <property type="term" value="P:negative regulation of TORC1 signaling"/>
    <property type="evidence" value="ECO:0007669"/>
    <property type="project" value="TreeGrafter"/>
</dbReference>
<sequence length="1731" mass="197392">MPLEKKCTLWVHDEIFSKEPAIINMKIFDNIHPDDLLSVSPLRTETYSHEIPENSSTQGLRKLNGMNIEHSLNLGTRYLFFARTITGIAIPGLEISVSKHVADTFGLKHRSNVIVTTADIKTSTASHIELSFKDECLTRCDIWRLTLSELSGKVIFKGQKLLFLGCIKVRVIAIYLNGQKVKSAFFSSSTVPIFRSGSAKYFVLIQMSKEMWEFDSEGTGEIMFNKVINGFLPTLFKKWAALKSEHLVTIILFTRVEYGTDITTGLVSDVLGDTYFTGIESCGNKRPYKDFYRIVVYEMASGSWTTILYELKREFNLFRRDISMHHINFVKSRSITTSEKSDFNSTGSHFEAQASLAMYGNVLEAIDLTCYHFASEHIDQDFIRTGNSIVIITPCAGLFEVDHDTLKMTSEMLVSNRISVDLVCLPRMPLHSTPLFRYRNPEHIRYMKYLKLKILDNDITPRAHSGLIKSYSTAQNSTSTIKSTSKNFPGGSSIPSKVPSKWLYSIPYWLNISFWTGPSHNVENSKFSAQLKLKNIGDIFPYRPIDFAVRCKMYEIEMAGIIESVFTEISVAPLNHDPLFPKKKSEISNKQPNIIERKSPYAGLSELMSISSKSCEKEDFPQFIYDTYDLMNSCVPGESHTSPFKIIRKSSRHAGDKSPKNHRHVEQNSLGADPGTISYFNKRISKIAGKSPRKIKSRYFSRRVTSELDEKEKNRHATSVITKNLGPHPVPVDSSKPSRQISLGKYGFGITASKIAAVEIHTENANAITSSSVSSSAKGIEIKSIIGYISNSIRNTPKSTILKRKPIDREILRGDQTPEANVRIESVDYNKGNLAPDKSMTIKSALESLDSTNQVQTQSILGSNSEWPDLKSGSYVTDVNHRLHESRLIMGSAPKNSIKFSPDNSLSPWLKIKNPSNPVIKDEMNSVQYKRCHSVMANSKIAETMKWKSLCFPASLTLTTEYFPTKNELETEFEQKPYKISQNTEDEYGNEIHRSREELLRELVGLRLSQGFQIIISPLVAEAFGQKALKTINIFELNKTTEDGISIFMSMGNVIHQISCVNDGEFEINIFVRKLTRLNTRTEGLVYHPAIRTKLSQHYKSQPIILGKRKEHYNWNYVDTFLGGFHEEISESLNFYRARFVLIPVDRSSLALKSVCEDNEEEVRLEGIKKLTQLWQRHRVTPSSEARSHNMKQSRSKDPNPLDIVYKTEDPSLVVTAELETLSIIEMGDCGLWKSKLFETERFRKSNLDIAELAEAIQAPVDKGGIRMQNRRWHLRLYYNCFIGSDMTTWLIDNFEDIETREKAVEFGNRLMVRNELLKNNDKDKEKERSIGLFVHVDSRHKFRDGQYFYQIADEFTRQGTESRSTWFASKRLDLHLPSISAGENMLKDSSGLVNFRSSLSIEKTSESDKTNSKILSNIRKPKLTLSKVIKYDVDYRRRSICPEIINLHYDRLHNPDNCYHIRIDWLCVTTKLIKDAIESWTLITDPYGLKLVEVPIAEVCSINLVNPFRDPYRIKILLPPPNQQPKTCMNIDPFLPQPSSSSDSTSRYGYQKAILKKFNFVLDTEAATSFPSNVDVTYSWGKPNYKFSQYVHRSGIVLAQITDDNCILLLTNHLLNNRPVPLKEEVELYTPEKIMRNLENFCHDVRALEALYNEVKDRSDVLNDYSKLNSEETEIEDQYNPSVLSLILPNKNLDEDNSSTNSKHSRKIDSLESSEVWVSLDSDTQIPNTT</sequence>
<dbReference type="InterPro" id="IPR036390">
    <property type="entry name" value="WH_DNA-bd_sf"/>
</dbReference>
<dbReference type="Pfam" id="PF12257">
    <property type="entry name" value="IML1"/>
    <property type="match status" value="1"/>
</dbReference>
<dbReference type="Pfam" id="PF00610">
    <property type="entry name" value="DEP"/>
    <property type="match status" value="1"/>
</dbReference>
<evidence type="ECO:0000256" key="7">
    <source>
        <dbReference type="SAM" id="MobiDB-lite"/>
    </source>
</evidence>
<keyword evidence="10" id="KW-1185">Reference proteome</keyword>
<organism evidence="9 10">
    <name type="scientific">Erysiphe neolycopersici</name>
    <dbReference type="NCBI Taxonomy" id="212602"/>
    <lineage>
        <taxon>Eukaryota</taxon>
        <taxon>Fungi</taxon>
        <taxon>Dikarya</taxon>
        <taxon>Ascomycota</taxon>
        <taxon>Pezizomycotina</taxon>
        <taxon>Leotiomycetes</taxon>
        <taxon>Erysiphales</taxon>
        <taxon>Erysiphaceae</taxon>
        <taxon>Erysiphe</taxon>
    </lineage>
</organism>
<dbReference type="GO" id="GO:1990130">
    <property type="term" value="C:GATOR1 complex"/>
    <property type="evidence" value="ECO:0007669"/>
    <property type="project" value="TreeGrafter"/>
</dbReference>
<evidence type="ECO:0000313" key="9">
    <source>
        <dbReference type="EMBL" id="RKF61881.1"/>
    </source>
</evidence>
<keyword evidence="6" id="KW-0472">Membrane</keyword>
<comment type="similarity">
    <text evidence="2">Belongs to the IML1 family.</text>
</comment>
<dbReference type="InterPro" id="IPR027244">
    <property type="entry name" value="IML1"/>
</dbReference>
<dbReference type="CDD" id="cd04449">
    <property type="entry name" value="DEP_DEPDC5-like"/>
    <property type="match status" value="1"/>
</dbReference>
<evidence type="ECO:0000313" key="10">
    <source>
        <dbReference type="Proteomes" id="UP000286134"/>
    </source>
</evidence>
<dbReference type="PANTHER" id="PTHR13179">
    <property type="entry name" value="DEP DOMAIN CONTAINING PROTEIN 5"/>
    <property type="match status" value="1"/>
</dbReference>
<proteinExistence type="inferred from homology"/>
<dbReference type="InterPro" id="IPR057068">
    <property type="entry name" value="IML1_N_fung"/>
</dbReference>
<dbReference type="GO" id="GO:0035556">
    <property type="term" value="P:intracellular signal transduction"/>
    <property type="evidence" value="ECO:0007669"/>
    <property type="project" value="InterPro"/>
</dbReference>
<accession>A0A420HWQ5</accession>
<gene>
    <name evidence="9" type="ORF">OnM2_037047</name>
</gene>
<comment type="subcellular location">
    <subcellularLocation>
        <location evidence="1">Vacuole membrane</location>
        <topology evidence="1">Peripheral membrane protein</topology>
    </subcellularLocation>
</comment>
<dbReference type="InterPro" id="IPR048255">
    <property type="entry name" value="IML1_N"/>
</dbReference>
<feature type="domain" description="DEP" evidence="8">
    <location>
        <begin position="1262"/>
        <end position="1354"/>
    </location>
</feature>
<dbReference type="Proteomes" id="UP000286134">
    <property type="component" value="Unassembled WGS sequence"/>
</dbReference>
<dbReference type="InterPro" id="IPR036388">
    <property type="entry name" value="WH-like_DNA-bd_sf"/>
</dbReference>
<keyword evidence="5" id="KW-0926">Vacuole</keyword>
<reference evidence="9 10" key="1">
    <citation type="journal article" date="2018" name="BMC Genomics">
        <title>Comparative genome analyses reveal sequence features reflecting distinct modes of host-adaptation between dicot and monocot powdery mildew.</title>
        <authorList>
            <person name="Wu Y."/>
            <person name="Ma X."/>
            <person name="Pan Z."/>
            <person name="Kale S.D."/>
            <person name="Song Y."/>
            <person name="King H."/>
            <person name="Zhang Q."/>
            <person name="Presley C."/>
            <person name="Deng X."/>
            <person name="Wei C.I."/>
            <person name="Xiao S."/>
        </authorList>
    </citation>
    <scope>NUCLEOTIDE SEQUENCE [LARGE SCALE GENOMIC DNA]</scope>
    <source>
        <strain evidence="9">UMSG2</strain>
    </source>
</reference>
<dbReference type="STRING" id="212602.A0A420HWQ5"/>
<dbReference type="GO" id="GO:0005096">
    <property type="term" value="F:GTPase activator activity"/>
    <property type="evidence" value="ECO:0007669"/>
    <property type="project" value="InterPro"/>
</dbReference>
<comment type="caution">
    <text evidence="9">The sequence shown here is derived from an EMBL/GenBank/DDBJ whole genome shotgun (WGS) entry which is preliminary data.</text>
</comment>
<dbReference type="EMBL" id="MCFK01003796">
    <property type="protein sequence ID" value="RKF61881.1"/>
    <property type="molecule type" value="Genomic_DNA"/>
</dbReference>
<dbReference type="InterPro" id="IPR000591">
    <property type="entry name" value="DEP_dom"/>
</dbReference>
<evidence type="ECO:0000256" key="5">
    <source>
        <dbReference type="ARBA" id="ARBA00022554"/>
    </source>
</evidence>
<evidence type="ECO:0000259" key="8">
    <source>
        <dbReference type="PROSITE" id="PS50186"/>
    </source>
</evidence>
<dbReference type="SUPFAM" id="SSF46785">
    <property type="entry name" value="Winged helix' DNA-binding domain"/>
    <property type="match status" value="1"/>
</dbReference>
<dbReference type="Gene3D" id="1.10.10.10">
    <property type="entry name" value="Winged helix-like DNA-binding domain superfamily/Winged helix DNA-binding domain"/>
    <property type="match status" value="1"/>
</dbReference>
<dbReference type="PROSITE" id="PS50186">
    <property type="entry name" value="DEP"/>
    <property type="match status" value="1"/>
</dbReference>
<feature type="region of interest" description="Disordered" evidence="7">
    <location>
        <begin position="1179"/>
        <end position="1202"/>
    </location>
</feature>
<dbReference type="OrthoDB" id="39497at2759"/>
<dbReference type="Pfam" id="PF19418">
    <property type="entry name" value="DEPDC5_CTD"/>
    <property type="match status" value="1"/>
</dbReference>
<evidence type="ECO:0000256" key="4">
    <source>
        <dbReference type="ARBA" id="ARBA00021881"/>
    </source>
</evidence>
<feature type="region of interest" description="Disordered" evidence="7">
    <location>
        <begin position="650"/>
        <end position="672"/>
    </location>
</feature>
<dbReference type="Pfam" id="PF24438">
    <property type="entry name" value="IML1_N_fung"/>
    <property type="match status" value="1"/>
</dbReference>
<evidence type="ECO:0000256" key="3">
    <source>
        <dbReference type="ARBA" id="ARBA00018529"/>
    </source>
</evidence>
<name>A0A420HWQ5_9PEZI</name>
<dbReference type="PANTHER" id="PTHR13179:SF8">
    <property type="entry name" value="GATOR COMPLEX PROTEIN DEPDC5"/>
    <property type="match status" value="1"/>
</dbReference>
<dbReference type="InterPro" id="IPR045838">
    <property type="entry name" value="DEPDC5_CTD"/>
</dbReference>
<protein>
    <recommendedName>
        <fullName evidence="3">Vacuolar membrane-associated protein IML1</fullName>
    </recommendedName>
    <alternativeName>
        <fullName evidence="4">Vacuolar membrane-associated protein iml1</fullName>
    </alternativeName>
</protein>
<evidence type="ECO:0000256" key="1">
    <source>
        <dbReference type="ARBA" id="ARBA00004148"/>
    </source>
</evidence>
<dbReference type="GO" id="GO:0005774">
    <property type="term" value="C:vacuolar membrane"/>
    <property type="evidence" value="ECO:0007669"/>
    <property type="project" value="UniProtKB-SubCell"/>
</dbReference>